<dbReference type="EMBL" id="BDGU01001335">
    <property type="protein sequence ID" value="GAW09830.1"/>
    <property type="molecule type" value="Genomic_DNA"/>
</dbReference>
<reference evidence="2 3" key="2">
    <citation type="submission" date="2017-02" db="EMBL/GenBank/DDBJ databases">
        <title>A genome survey and senescence transcriptome analysis in Lentinula edodes.</title>
        <authorList>
            <person name="Sakamoto Y."/>
            <person name="Nakade K."/>
            <person name="Sato S."/>
            <person name="Yoshida Y."/>
            <person name="Miyazaki K."/>
            <person name="Natsume S."/>
            <person name="Konno N."/>
        </authorList>
    </citation>
    <scope>NUCLEOTIDE SEQUENCE [LARGE SCALE GENOMIC DNA]</scope>
    <source>
        <strain evidence="2 3">NBRC 111202</strain>
    </source>
</reference>
<keyword evidence="3" id="KW-1185">Reference proteome</keyword>
<reference evidence="2 3" key="1">
    <citation type="submission" date="2016-08" db="EMBL/GenBank/DDBJ databases">
        <authorList>
            <consortium name="Lentinula edodes genome sequencing consortium"/>
            <person name="Sakamoto Y."/>
            <person name="Nakade K."/>
            <person name="Sato S."/>
            <person name="Yoshida Y."/>
            <person name="Miyazaki K."/>
            <person name="Natsume S."/>
            <person name="Konno N."/>
        </authorList>
    </citation>
    <scope>NUCLEOTIDE SEQUENCE [LARGE SCALE GENOMIC DNA]</scope>
    <source>
        <strain evidence="2 3">NBRC 111202</strain>
    </source>
</reference>
<feature type="region of interest" description="Disordered" evidence="1">
    <location>
        <begin position="107"/>
        <end position="174"/>
    </location>
</feature>
<evidence type="ECO:0000256" key="1">
    <source>
        <dbReference type="SAM" id="MobiDB-lite"/>
    </source>
</evidence>
<dbReference type="AlphaFoldDB" id="A0A1Q3ERK0"/>
<comment type="caution">
    <text evidence="2">The sequence shown here is derived from an EMBL/GenBank/DDBJ whole genome shotgun (WGS) entry which is preliminary data.</text>
</comment>
<gene>
    <name evidence="2" type="ORF">LENED_012027</name>
</gene>
<feature type="compositionally biased region" description="Basic and acidic residues" evidence="1">
    <location>
        <begin position="163"/>
        <end position="174"/>
    </location>
</feature>
<sequence length="174" mass="19717">MRLPVETPTMATTARTTMTMKNGRLANGAKQNRSLARCRLARGLYLPTTVKKEVVSNPTGERLAVLESQVAQLLADNRVLREGQVRSNTYDRHIIKKLDWLMRDAARRREESPEEPTAGPSVLPKKRRRVMDSEEEQEKEREKEDGGRGEEGMEEEESAPTEARTDKGKGRAEE</sequence>
<protein>
    <submittedName>
        <fullName evidence="2">Uncharacterized protein</fullName>
    </submittedName>
</protein>
<organism evidence="2 3">
    <name type="scientific">Lentinula edodes</name>
    <name type="common">Shiitake mushroom</name>
    <name type="synonym">Lentinus edodes</name>
    <dbReference type="NCBI Taxonomy" id="5353"/>
    <lineage>
        <taxon>Eukaryota</taxon>
        <taxon>Fungi</taxon>
        <taxon>Dikarya</taxon>
        <taxon>Basidiomycota</taxon>
        <taxon>Agaricomycotina</taxon>
        <taxon>Agaricomycetes</taxon>
        <taxon>Agaricomycetidae</taxon>
        <taxon>Agaricales</taxon>
        <taxon>Marasmiineae</taxon>
        <taxon>Omphalotaceae</taxon>
        <taxon>Lentinula</taxon>
    </lineage>
</organism>
<evidence type="ECO:0000313" key="3">
    <source>
        <dbReference type="Proteomes" id="UP000188533"/>
    </source>
</evidence>
<proteinExistence type="predicted"/>
<evidence type="ECO:0000313" key="2">
    <source>
        <dbReference type="EMBL" id="GAW09830.1"/>
    </source>
</evidence>
<dbReference type="Proteomes" id="UP000188533">
    <property type="component" value="Unassembled WGS sequence"/>
</dbReference>
<accession>A0A1Q3ERK0</accession>
<name>A0A1Q3ERK0_LENED</name>
<feature type="compositionally biased region" description="Basic and acidic residues" evidence="1">
    <location>
        <begin position="138"/>
        <end position="151"/>
    </location>
</feature>